<dbReference type="EMBL" id="CP051139">
    <property type="protein sequence ID" value="QIW95503.1"/>
    <property type="molecule type" value="Genomic_DNA"/>
</dbReference>
<dbReference type="Proteomes" id="UP000503462">
    <property type="component" value="Chromosome 1"/>
</dbReference>
<accession>A0A6H0XLA0</accession>
<dbReference type="SUPFAM" id="SSF102705">
    <property type="entry name" value="NIF3 (NGG1p interacting factor 3)-like"/>
    <property type="match status" value="1"/>
</dbReference>
<dbReference type="InterPro" id="IPR036069">
    <property type="entry name" value="DUF34/NIF3_sf"/>
</dbReference>
<sequence>MTAVVKSRFKLVFFVPPENRQAVQSAIFSTGAGKYPGPGAYSECAWATLGTGQFRPGNEAKPHIGEVGKVEEVQEYRVEILCHGDDVIRAAVRELKKTHPYEEPAYEVHRLEDL</sequence>
<evidence type="ECO:0000313" key="3">
    <source>
        <dbReference type="Proteomes" id="UP000503462"/>
    </source>
</evidence>
<proteinExistence type="predicted"/>
<protein>
    <recommendedName>
        <fullName evidence="1">ATP phosphoribosyltransferase</fullName>
    </recommendedName>
</protein>
<keyword evidence="3" id="KW-1185">Reference proteome</keyword>
<name>A0A6H0XLA0_9PEZI</name>
<dbReference type="AlphaFoldDB" id="A0A6H0XLA0"/>
<evidence type="ECO:0000313" key="2">
    <source>
        <dbReference type="EMBL" id="QIW95503.1"/>
    </source>
</evidence>
<dbReference type="OrthoDB" id="15981at2759"/>
<gene>
    <name evidence="2" type="ORF">AMS68_001021</name>
</gene>
<dbReference type="PANTHER" id="PTHR41774">
    <property type="match status" value="1"/>
</dbReference>
<dbReference type="PANTHER" id="PTHR41774:SF1">
    <property type="entry name" value="NGG1P INTERACTING FACTOR NIF3"/>
    <property type="match status" value="1"/>
</dbReference>
<reference evidence="2 3" key="1">
    <citation type="journal article" date="2016" name="Sci. Rep.">
        <title>Peltaster fructicola genome reveals evolution from an invasive phytopathogen to an ectophytic parasite.</title>
        <authorList>
            <person name="Xu C."/>
            <person name="Chen H."/>
            <person name="Gleason M.L."/>
            <person name="Xu J.R."/>
            <person name="Liu H."/>
            <person name="Zhang R."/>
            <person name="Sun G."/>
        </authorList>
    </citation>
    <scope>NUCLEOTIDE SEQUENCE [LARGE SCALE GENOMIC DNA]</scope>
    <source>
        <strain evidence="2 3">LNHT1506</strain>
    </source>
</reference>
<dbReference type="Gene3D" id="3.30.70.120">
    <property type="match status" value="1"/>
</dbReference>
<evidence type="ECO:0000256" key="1">
    <source>
        <dbReference type="ARBA" id="ARBA00020998"/>
    </source>
</evidence>
<organism evidence="2 3">
    <name type="scientific">Peltaster fructicola</name>
    <dbReference type="NCBI Taxonomy" id="286661"/>
    <lineage>
        <taxon>Eukaryota</taxon>
        <taxon>Fungi</taxon>
        <taxon>Dikarya</taxon>
        <taxon>Ascomycota</taxon>
        <taxon>Pezizomycotina</taxon>
        <taxon>Dothideomycetes</taxon>
        <taxon>Dothideomycetes incertae sedis</taxon>
        <taxon>Peltaster</taxon>
    </lineage>
</organism>
<dbReference type="InterPro" id="IPR015867">
    <property type="entry name" value="N-reg_PII/ATP_PRibTrfase_C"/>
</dbReference>